<sequence>MHYTIWNIYTSMGPQLLYNITSGISADSLVLTLGLASLAAGSFTCIPCLSFRSSVLGYRAQGGGPGDRLACEDSIQGTGVILSDCGELLRIRGRVFDPAIVWHRVPAFLCEPTPDERHDSAKVHLHCRFSRFDGRFLNRSERLVVLAQTRDSERSGWRIIQDRDGHSILLLNQLHPFQSE</sequence>
<organism evidence="2 3">
    <name type="scientific">Mycena citricolor</name>
    <dbReference type="NCBI Taxonomy" id="2018698"/>
    <lineage>
        <taxon>Eukaryota</taxon>
        <taxon>Fungi</taxon>
        <taxon>Dikarya</taxon>
        <taxon>Basidiomycota</taxon>
        <taxon>Agaricomycotina</taxon>
        <taxon>Agaricomycetes</taxon>
        <taxon>Agaricomycetidae</taxon>
        <taxon>Agaricales</taxon>
        <taxon>Marasmiineae</taxon>
        <taxon>Mycenaceae</taxon>
        <taxon>Mycena</taxon>
    </lineage>
</organism>
<keyword evidence="1" id="KW-0812">Transmembrane</keyword>
<comment type="caution">
    <text evidence="2">The sequence shown here is derived from an EMBL/GenBank/DDBJ whole genome shotgun (WGS) entry which is preliminary data.</text>
</comment>
<dbReference type="AlphaFoldDB" id="A0AAD2HUF3"/>
<evidence type="ECO:0000313" key="2">
    <source>
        <dbReference type="EMBL" id="CAK5280968.1"/>
    </source>
</evidence>
<evidence type="ECO:0000313" key="3">
    <source>
        <dbReference type="Proteomes" id="UP001295794"/>
    </source>
</evidence>
<keyword evidence="3" id="KW-1185">Reference proteome</keyword>
<reference evidence="2" key="1">
    <citation type="submission" date="2023-11" db="EMBL/GenBank/DDBJ databases">
        <authorList>
            <person name="De Vega J J."/>
            <person name="De Vega J J."/>
        </authorList>
    </citation>
    <scope>NUCLEOTIDE SEQUENCE</scope>
</reference>
<evidence type="ECO:0000256" key="1">
    <source>
        <dbReference type="SAM" id="Phobius"/>
    </source>
</evidence>
<dbReference type="Proteomes" id="UP001295794">
    <property type="component" value="Unassembled WGS sequence"/>
</dbReference>
<name>A0AAD2HUF3_9AGAR</name>
<protein>
    <submittedName>
        <fullName evidence="2">Uncharacterized protein</fullName>
    </submittedName>
</protein>
<keyword evidence="1" id="KW-1133">Transmembrane helix</keyword>
<feature type="transmembrane region" description="Helical" evidence="1">
    <location>
        <begin position="29"/>
        <end position="51"/>
    </location>
</feature>
<dbReference type="EMBL" id="CAVNYO010000441">
    <property type="protein sequence ID" value="CAK5280968.1"/>
    <property type="molecule type" value="Genomic_DNA"/>
</dbReference>
<accession>A0AAD2HUF3</accession>
<proteinExistence type="predicted"/>
<keyword evidence="1" id="KW-0472">Membrane</keyword>
<gene>
    <name evidence="2" type="ORF">MYCIT1_LOCUS31744</name>
</gene>